<dbReference type="InterPro" id="IPR040256">
    <property type="entry name" value="At4g02000-like"/>
</dbReference>
<evidence type="ECO:0000313" key="4">
    <source>
        <dbReference type="Proteomes" id="UP001153076"/>
    </source>
</evidence>
<dbReference type="Pfam" id="PF14111">
    <property type="entry name" value="DUF4283"/>
    <property type="match status" value="1"/>
</dbReference>
<dbReference type="PANTHER" id="PTHR31286:SF99">
    <property type="entry name" value="DUF4283 DOMAIN-CONTAINING PROTEIN"/>
    <property type="match status" value="1"/>
</dbReference>
<name>A0A9Q1K1X5_9CARY</name>
<feature type="region of interest" description="Disordered" evidence="1">
    <location>
        <begin position="219"/>
        <end position="256"/>
    </location>
</feature>
<feature type="region of interest" description="Disordered" evidence="1">
    <location>
        <begin position="1"/>
        <end position="20"/>
    </location>
</feature>
<gene>
    <name evidence="3" type="ORF">Cgig2_012972</name>
</gene>
<feature type="domain" description="DUF4283" evidence="2">
    <location>
        <begin position="107"/>
        <end position="190"/>
    </location>
</feature>
<evidence type="ECO:0000259" key="2">
    <source>
        <dbReference type="Pfam" id="PF14111"/>
    </source>
</evidence>
<dbReference type="OrthoDB" id="994333at2759"/>
<proteinExistence type="predicted"/>
<dbReference type="InterPro" id="IPR025558">
    <property type="entry name" value="DUF4283"/>
</dbReference>
<dbReference type="PANTHER" id="PTHR31286">
    <property type="entry name" value="GLYCINE-RICH CELL WALL STRUCTURAL PROTEIN 1.8-LIKE"/>
    <property type="match status" value="1"/>
</dbReference>
<evidence type="ECO:0000256" key="1">
    <source>
        <dbReference type="SAM" id="MobiDB-lite"/>
    </source>
</evidence>
<dbReference type="Proteomes" id="UP001153076">
    <property type="component" value="Unassembled WGS sequence"/>
</dbReference>
<keyword evidence="4" id="KW-1185">Reference proteome</keyword>
<sequence>MKRVTERPLNNNGERGDIDMAEVDLRSPYVPETSPLSPDRARGERTISYRDTLQRNNPNLSFETRENPIWDAVGCEDVSEDDEPPVDDDLTGPTILLSTMEKQLLREPWRNALIIKMFEKGIDFLQLKRHLTIKWALKGDFSLIDIGHDYYVTRFTNPEDYEHVMMNGPWMIGDNYLVIREWAPNFSPEEDTITKLTAWGHKEETCPHDLSKEQELSALDQGENEDNLRKDITDPNVGQNLDKENIPQSNHNRPRNVQDMTRAQPLSRHDGPIILQPNNINHASSPSPNINILRRGGAGPNRGMGPRNLMQMGRHMPPHIQWSPSRNWITRTSLA</sequence>
<protein>
    <recommendedName>
        <fullName evidence="2">DUF4283 domain-containing protein</fullName>
    </recommendedName>
</protein>
<evidence type="ECO:0000313" key="3">
    <source>
        <dbReference type="EMBL" id="KAJ8434946.1"/>
    </source>
</evidence>
<reference evidence="3" key="1">
    <citation type="submission" date="2022-04" db="EMBL/GenBank/DDBJ databases">
        <title>Carnegiea gigantea Genome sequencing and assembly v2.</title>
        <authorList>
            <person name="Copetti D."/>
            <person name="Sanderson M.J."/>
            <person name="Burquez A."/>
            <person name="Wojciechowski M.F."/>
        </authorList>
    </citation>
    <scope>NUCLEOTIDE SEQUENCE</scope>
    <source>
        <strain evidence="3">SGP5-SGP5p</strain>
        <tissue evidence="3">Aerial part</tissue>
    </source>
</reference>
<comment type="caution">
    <text evidence="3">The sequence shown here is derived from an EMBL/GenBank/DDBJ whole genome shotgun (WGS) entry which is preliminary data.</text>
</comment>
<dbReference type="AlphaFoldDB" id="A0A9Q1K1X5"/>
<accession>A0A9Q1K1X5</accession>
<organism evidence="3 4">
    <name type="scientific">Carnegiea gigantea</name>
    <dbReference type="NCBI Taxonomy" id="171969"/>
    <lineage>
        <taxon>Eukaryota</taxon>
        <taxon>Viridiplantae</taxon>
        <taxon>Streptophyta</taxon>
        <taxon>Embryophyta</taxon>
        <taxon>Tracheophyta</taxon>
        <taxon>Spermatophyta</taxon>
        <taxon>Magnoliopsida</taxon>
        <taxon>eudicotyledons</taxon>
        <taxon>Gunneridae</taxon>
        <taxon>Pentapetalae</taxon>
        <taxon>Caryophyllales</taxon>
        <taxon>Cactineae</taxon>
        <taxon>Cactaceae</taxon>
        <taxon>Cactoideae</taxon>
        <taxon>Echinocereeae</taxon>
        <taxon>Carnegiea</taxon>
    </lineage>
</organism>
<dbReference type="EMBL" id="JAKOGI010000443">
    <property type="protein sequence ID" value="KAJ8434946.1"/>
    <property type="molecule type" value="Genomic_DNA"/>
</dbReference>